<dbReference type="WBParaSite" id="jg1903.2">
    <property type="protein sequence ID" value="jg1903.2"/>
    <property type="gene ID" value="jg1903"/>
</dbReference>
<reference evidence="2" key="1">
    <citation type="submission" date="2022-11" db="UniProtKB">
        <authorList>
            <consortium name="WormBaseParasite"/>
        </authorList>
    </citation>
    <scope>IDENTIFICATION</scope>
</reference>
<evidence type="ECO:0000313" key="2">
    <source>
        <dbReference type="WBParaSite" id="jg1903.2"/>
    </source>
</evidence>
<accession>A0A915DEI0</accession>
<protein>
    <submittedName>
        <fullName evidence="2">Uncharacterized protein</fullName>
    </submittedName>
</protein>
<dbReference type="Proteomes" id="UP000887574">
    <property type="component" value="Unplaced"/>
</dbReference>
<organism evidence="1 2">
    <name type="scientific">Ditylenchus dipsaci</name>
    <dbReference type="NCBI Taxonomy" id="166011"/>
    <lineage>
        <taxon>Eukaryota</taxon>
        <taxon>Metazoa</taxon>
        <taxon>Ecdysozoa</taxon>
        <taxon>Nematoda</taxon>
        <taxon>Chromadorea</taxon>
        <taxon>Rhabditida</taxon>
        <taxon>Tylenchina</taxon>
        <taxon>Tylenchomorpha</taxon>
        <taxon>Sphaerularioidea</taxon>
        <taxon>Anguinidae</taxon>
        <taxon>Anguininae</taxon>
        <taxon>Ditylenchus</taxon>
    </lineage>
</organism>
<sequence>MTNENPWSLFSLLYSNRYDGKSLIKSTITYACIDLHGLLNVMILIIENRNSLSKSAGSSTAFRSSFEEAFDLAMSRIDISNPLKEPICLLASKVDSMGKQLNRKIDDLDTKMEKVLLLSAICKKTMQKRLNREFQQNVKFECTFEGIMGMRNWIFSRRTHRRAQLTKRDFIAKQYGLTGSSIAAYIMCMRIDEDMKAELQELAKEDNIRECSIAKEIARNFDVAVGQKFSWRKVERAIFYSCLKSRNTIDSGITLMSITAHIGINNFIVVKLLSGSAAEDLKIDEAMDEDGPKWELYEKMTFLNPYLEERPS</sequence>
<proteinExistence type="predicted"/>
<dbReference type="AlphaFoldDB" id="A0A915DEI0"/>
<keyword evidence="1" id="KW-1185">Reference proteome</keyword>
<name>A0A915DEI0_9BILA</name>
<evidence type="ECO:0000313" key="1">
    <source>
        <dbReference type="Proteomes" id="UP000887574"/>
    </source>
</evidence>